<dbReference type="EMBL" id="JAJUBC010000020">
    <property type="protein sequence ID" value="MDD1794731.1"/>
    <property type="molecule type" value="Genomic_DNA"/>
</dbReference>
<dbReference type="InterPro" id="IPR007300">
    <property type="entry name" value="CidB/LrgB"/>
</dbReference>
<dbReference type="RefSeq" id="WP_420791233.1">
    <property type="nucleotide sequence ID" value="NZ_JAJUBC010000020.1"/>
</dbReference>
<feature type="transmembrane region" description="Helical" evidence="5">
    <location>
        <begin position="24"/>
        <end position="42"/>
    </location>
</feature>
<dbReference type="PANTHER" id="PTHR30249:SF0">
    <property type="entry name" value="PLASTIDAL GLYCOLATE_GLYCERATE TRANSLOCATOR 1, CHLOROPLASTIC"/>
    <property type="match status" value="1"/>
</dbReference>
<feature type="transmembrane region" description="Helical" evidence="5">
    <location>
        <begin position="54"/>
        <end position="72"/>
    </location>
</feature>
<accession>A0ABT5R394</accession>
<dbReference type="NCBIfam" id="TIGR00659">
    <property type="entry name" value="CidB/LrgB family autolysis modulator"/>
    <property type="match status" value="1"/>
</dbReference>
<evidence type="ECO:0000256" key="5">
    <source>
        <dbReference type="SAM" id="Phobius"/>
    </source>
</evidence>
<evidence type="ECO:0000256" key="1">
    <source>
        <dbReference type="ARBA" id="ARBA00004141"/>
    </source>
</evidence>
<dbReference type="Proteomes" id="UP001149400">
    <property type="component" value="Unassembled WGS sequence"/>
</dbReference>
<feature type="transmembrane region" description="Helical" evidence="5">
    <location>
        <begin position="200"/>
        <end position="224"/>
    </location>
</feature>
<evidence type="ECO:0000256" key="3">
    <source>
        <dbReference type="ARBA" id="ARBA00022989"/>
    </source>
</evidence>
<comment type="subcellular location">
    <subcellularLocation>
        <location evidence="1">Membrane</location>
        <topology evidence="1">Multi-pass membrane protein</topology>
    </subcellularLocation>
</comment>
<evidence type="ECO:0000256" key="2">
    <source>
        <dbReference type="ARBA" id="ARBA00022692"/>
    </source>
</evidence>
<keyword evidence="4 5" id="KW-0472">Membrane</keyword>
<dbReference type="Pfam" id="PF04172">
    <property type="entry name" value="LrgB"/>
    <property type="match status" value="1"/>
</dbReference>
<evidence type="ECO:0000313" key="6">
    <source>
        <dbReference type="EMBL" id="MDD1794731.1"/>
    </source>
</evidence>
<comment type="caution">
    <text evidence="6">The sequence shown here is derived from an EMBL/GenBank/DDBJ whole genome shotgun (WGS) entry which is preliminary data.</text>
</comment>
<feature type="transmembrane region" description="Helical" evidence="5">
    <location>
        <begin position="84"/>
        <end position="107"/>
    </location>
</feature>
<reference evidence="6" key="1">
    <citation type="submission" date="2021-12" db="EMBL/GenBank/DDBJ databases">
        <title>Enterovibrio ZSDZ35 sp. nov. and Enterovibrio ZSDZ42 sp. nov., isolated from coastal seawater in Qingdao.</title>
        <authorList>
            <person name="Zhang P."/>
        </authorList>
    </citation>
    <scope>NUCLEOTIDE SEQUENCE</scope>
    <source>
        <strain evidence="6">ZSDZ42</strain>
    </source>
</reference>
<gene>
    <name evidence="6" type="ORF">LRP50_16470</name>
</gene>
<feature type="transmembrane region" description="Helical" evidence="5">
    <location>
        <begin position="134"/>
        <end position="157"/>
    </location>
</feature>
<dbReference type="InterPro" id="IPR005261">
    <property type="entry name" value="YohK-like"/>
</dbReference>
<keyword evidence="2 5" id="KW-0812">Transmembrane</keyword>
<protein>
    <submittedName>
        <fullName evidence="6">CidB/LrgB family autolysis modulator</fullName>
    </submittedName>
</protein>
<dbReference type="NCBIfam" id="NF007983">
    <property type="entry name" value="PRK10711.1"/>
    <property type="match status" value="1"/>
</dbReference>
<sequence>MWLFATLVTYFIARQVALKLRHPVFNPMLLSMLVLMPLLVFTDNTYETYFDQNAIINFMLGPAVIALAYPLYEQMHVIRRQWKIILIACTGASVLSMILGSVIALLAGGDLQIAASVLPKSISTPFALSTAESIGGIPAVTAALVVIAGLLGALFAYPLLNAMKIKSPLARGLSIGAVSHAIGTAKAAETNYQEGAFSSLALVICGIISAILAPFIFHIVELFVNCNAITTCFK</sequence>
<evidence type="ECO:0000256" key="4">
    <source>
        <dbReference type="ARBA" id="ARBA00023136"/>
    </source>
</evidence>
<keyword evidence="7" id="KW-1185">Reference proteome</keyword>
<proteinExistence type="predicted"/>
<dbReference type="PANTHER" id="PTHR30249">
    <property type="entry name" value="PUTATIVE SEROTONIN TRANSPORTER"/>
    <property type="match status" value="1"/>
</dbReference>
<name>A0ABT5R394_9GAMM</name>
<evidence type="ECO:0000313" key="7">
    <source>
        <dbReference type="Proteomes" id="UP001149400"/>
    </source>
</evidence>
<organism evidence="6 7">
    <name type="scientific">Enterovibrio gelatinilyticus</name>
    <dbReference type="NCBI Taxonomy" id="2899819"/>
    <lineage>
        <taxon>Bacteria</taxon>
        <taxon>Pseudomonadati</taxon>
        <taxon>Pseudomonadota</taxon>
        <taxon>Gammaproteobacteria</taxon>
        <taxon>Vibrionales</taxon>
        <taxon>Vibrionaceae</taxon>
        <taxon>Enterovibrio</taxon>
    </lineage>
</organism>
<keyword evidence="3 5" id="KW-1133">Transmembrane helix</keyword>